<evidence type="ECO:0000259" key="7">
    <source>
        <dbReference type="PROSITE" id="PS51900"/>
    </source>
</evidence>
<dbReference type="InterPro" id="IPR010998">
    <property type="entry name" value="Integrase_recombinase_N"/>
</dbReference>
<dbReference type="Proteomes" id="UP001284654">
    <property type="component" value="Unassembled WGS sequence"/>
</dbReference>
<evidence type="ECO:0000256" key="5">
    <source>
        <dbReference type="PROSITE-ProRule" id="PRU01248"/>
    </source>
</evidence>
<name>A0AAW8Z480_9GAMM</name>
<evidence type="ECO:0000256" key="2">
    <source>
        <dbReference type="ARBA" id="ARBA00022908"/>
    </source>
</evidence>
<keyword evidence="4" id="KW-0233">DNA recombination</keyword>
<accession>A0AAW8Z480</accession>
<reference evidence="8" key="1">
    <citation type="submission" date="2023-10" db="EMBL/GenBank/DDBJ databases">
        <authorList>
            <person name="Sykes E.M.E."/>
            <person name="Khan I.U.H."/>
            <person name="Kumar A."/>
        </authorList>
    </citation>
    <scope>NUCLEOTIDE SEQUENCE</scope>
    <source>
        <strain evidence="8">IK5</strain>
    </source>
</reference>
<sequence>MKNALSIKRTTNSSGSTKLERTADTKEFLFLNGEKRTYAQNLLKDWIAQIRHIQGLKNNTIDNHSANVLRLLNFAQVAPWELKPTDVTNFFESKYDHSTGKGISPSTYAGYCSSWRSFQNFMCEPDIANQIYRTFNIRPIRFVNDENSIAVRKYKSNHGPKAWALSLEQIDAMDEEFKNQIKVAYQTRSKALLPLQRDRVMFNLCIHFALRVTELITLQLNQFSQSEDQRLKDKFDKYGQLTVSGKNDVTGTIPMRELDIYNLLMWYLENVRPKILLRRKDKNDGVCTYDGQSFRTAQLLFPSGQGGVMTHENFGKRLKSIALATGVIDRRVTPHTLRHTGCTLMVPLYSPEIAQKYMRHKNLYTTLGYYHPIPLDAASEPNRPLGLFDDEDD</sequence>
<dbReference type="InterPro" id="IPR044068">
    <property type="entry name" value="CB"/>
</dbReference>
<evidence type="ECO:0000259" key="6">
    <source>
        <dbReference type="PROSITE" id="PS51898"/>
    </source>
</evidence>
<evidence type="ECO:0000313" key="9">
    <source>
        <dbReference type="Proteomes" id="UP001284654"/>
    </source>
</evidence>
<evidence type="ECO:0000313" key="8">
    <source>
        <dbReference type="EMBL" id="MDV4315116.1"/>
    </source>
</evidence>
<dbReference type="InterPro" id="IPR002104">
    <property type="entry name" value="Integrase_catalytic"/>
</dbReference>
<dbReference type="SUPFAM" id="SSF56349">
    <property type="entry name" value="DNA breaking-rejoining enzymes"/>
    <property type="match status" value="1"/>
</dbReference>
<dbReference type="AlphaFoldDB" id="A0AAW8Z480"/>
<evidence type="ECO:0000256" key="4">
    <source>
        <dbReference type="ARBA" id="ARBA00023172"/>
    </source>
</evidence>
<evidence type="ECO:0000256" key="3">
    <source>
        <dbReference type="ARBA" id="ARBA00023125"/>
    </source>
</evidence>
<feature type="domain" description="Core-binding (CB)" evidence="7">
    <location>
        <begin position="37"/>
        <end position="123"/>
    </location>
</feature>
<dbReference type="GO" id="GO:0003677">
    <property type="term" value="F:DNA binding"/>
    <property type="evidence" value="ECO:0007669"/>
    <property type="project" value="UniProtKB-UniRule"/>
</dbReference>
<feature type="domain" description="Tyr recombinase" evidence="6">
    <location>
        <begin position="168"/>
        <end position="382"/>
    </location>
</feature>
<dbReference type="PROSITE" id="PS51898">
    <property type="entry name" value="TYR_RECOMBINASE"/>
    <property type="match status" value="1"/>
</dbReference>
<dbReference type="PANTHER" id="PTHR30349">
    <property type="entry name" value="PHAGE INTEGRASE-RELATED"/>
    <property type="match status" value="1"/>
</dbReference>
<dbReference type="PROSITE" id="PS51900">
    <property type="entry name" value="CB"/>
    <property type="match status" value="1"/>
</dbReference>
<gene>
    <name evidence="8" type="ORF">MSG88_04910</name>
</gene>
<keyword evidence="3 5" id="KW-0238">DNA-binding</keyword>
<dbReference type="GO" id="GO:0015074">
    <property type="term" value="P:DNA integration"/>
    <property type="evidence" value="ECO:0007669"/>
    <property type="project" value="UniProtKB-KW"/>
</dbReference>
<dbReference type="GO" id="GO:0006310">
    <property type="term" value="P:DNA recombination"/>
    <property type="evidence" value="ECO:0007669"/>
    <property type="project" value="UniProtKB-KW"/>
</dbReference>
<keyword evidence="2" id="KW-0229">DNA integration</keyword>
<dbReference type="EMBL" id="JAWJYY010000001">
    <property type="protein sequence ID" value="MDV4315116.1"/>
    <property type="molecule type" value="Genomic_DNA"/>
</dbReference>
<dbReference type="CDD" id="cd00397">
    <property type="entry name" value="DNA_BRE_C"/>
    <property type="match status" value="1"/>
</dbReference>
<protein>
    <submittedName>
        <fullName evidence="8">Tyrosine-type recombinase/integrase</fullName>
    </submittedName>
</protein>
<dbReference type="Pfam" id="PF00589">
    <property type="entry name" value="Phage_integrase"/>
    <property type="match status" value="1"/>
</dbReference>
<comment type="caution">
    <text evidence="8">The sequence shown here is derived from an EMBL/GenBank/DDBJ whole genome shotgun (WGS) entry which is preliminary data.</text>
</comment>
<dbReference type="Gene3D" id="1.10.443.10">
    <property type="entry name" value="Intergrase catalytic core"/>
    <property type="match status" value="1"/>
</dbReference>
<dbReference type="RefSeq" id="WP_002035420.1">
    <property type="nucleotide sequence ID" value="NZ_JAWJYY010000001.1"/>
</dbReference>
<dbReference type="PANTHER" id="PTHR30349:SF41">
    <property type="entry name" value="INTEGRASE_RECOMBINASE PROTEIN MJ0367-RELATED"/>
    <property type="match status" value="1"/>
</dbReference>
<comment type="similarity">
    <text evidence="1">Belongs to the 'phage' integrase family.</text>
</comment>
<dbReference type="InterPro" id="IPR050090">
    <property type="entry name" value="Tyrosine_recombinase_XerCD"/>
</dbReference>
<dbReference type="InterPro" id="IPR013762">
    <property type="entry name" value="Integrase-like_cat_sf"/>
</dbReference>
<evidence type="ECO:0000256" key="1">
    <source>
        <dbReference type="ARBA" id="ARBA00008857"/>
    </source>
</evidence>
<proteinExistence type="inferred from homology"/>
<dbReference type="InterPro" id="IPR011010">
    <property type="entry name" value="DNA_brk_join_enz"/>
</dbReference>
<organism evidence="8 9">
    <name type="scientific">Acinetobacter indicus</name>
    <dbReference type="NCBI Taxonomy" id="756892"/>
    <lineage>
        <taxon>Bacteria</taxon>
        <taxon>Pseudomonadati</taxon>
        <taxon>Pseudomonadota</taxon>
        <taxon>Gammaproteobacteria</taxon>
        <taxon>Moraxellales</taxon>
        <taxon>Moraxellaceae</taxon>
        <taxon>Acinetobacter</taxon>
    </lineage>
</organism>
<dbReference type="Gene3D" id="1.10.150.130">
    <property type="match status" value="1"/>
</dbReference>